<organism evidence="1 2">
    <name type="scientific">Protopolystoma xenopodis</name>
    <dbReference type="NCBI Taxonomy" id="117903"/>
    <lineage>
        <taxon>Eukaryota</taxon>
        <taxon>Metazoa</taxon>
        <taxon>Spiralia</taxon>
        <taxon>Lophotrochozoa</taxon>
        <taxon>Platyhelminthes</taxon>
        <taxon>Monogenea</taxon>
        <taxon>Polyopisthocotylea</taxon>
        <taxon>Polystomatidea</taxon>
        <taxon>Polystomatidae</taxon>
        <taxon>Protopolystoma</taxon>
    </lineage>
</organism>
<dbReference type="Proteomes" id="UP000784294">
    <property type="component" value="Unassembled WGS sequence"/>
</dbReference>
<protein>
    <submittedName>
        <fullName evidence="1">Uncharacterized protein</fullName>
    </submittedName>
</protein>
<gene>
    <name evidence="1" type="ORF">PXEA_LOCUS26017</name>
</gene>
<name>A0A448XAX4_9PLAT</name>
<keyword evidence="2" id="KW-1185">Reference proteome</keyword>
<proteinExistence type="predicted"/>
<sequence length="67" mass="7317">MASSAVHKCALRNQSLTCPIPLIEAVGLKDCFECTVRASRLLPKEAVIDGYVDNDLDHNQSDISESQ</sequence>
<evidence type="ECO:0000313" key="1">
    <source>
        <dbReference type="EMBL" id="VEL32577.1"/>
    </source>
</evidence>
<reference evidence="1" key="1">
    <citation type="submission" date="2018-11" db="EMBL/GenBank/DDBJ databases">
        <authorList>
            <consortium name="Pathogen Informatics"/>
        </authorList>
    </citation>
    <scope>NUCLEOTIDE SEQUENCE</scope>
</reference>
<dbReference type="AlphaFoldDB" id="A0A448XAX4"/>
<comment type="caution">
    <text evidence="1">The sequence shown here is derived from an EMBL/GenBank/DDBJ whole genome shotgun (WGS) entry which is preliminary data.</text>
</comment>
<evidence type="ECO:0000313" key="2">
    <source>
        <dbReference type="Proteomes" id="UP000784294"/>
    </source>
</evidence>
<accession>A0A448XAX4</accession>
<dbReference type="EMBL" id="CAAALY010244362">
    <property type="protein sequence ID" value="VEL32577.1"/>
    <property type="molecule type" value="Genomic_DNA"/>
</dbReference>